<dbReference type="STRING" id="1314783.A0A165PLR6"/>
<accession>A0A165PLR6</accession>
<feature type="region of interest" description="Disordered" evidence="1">
    <location>
        <begin position="1"/>
        <end position="22"/>
    </location>
</feature>
<feature type="compositionally biased region" description="Basic and acidic residues" evidence="1">
    <location>
        <begin position="319"/>
        <end position="329"/>
    </location>
</feature>
<feature type="compositionally biased region" description="Low complexity" evidence="1">
    <location>
        <begin position="255"/>
        <end position="279"/>
    </location>
</feature>
<keyword evidence="3" id="KW-1185">Reference proteome</keyword>
<dbReference type="Pfam" id="PF09755">
    <property type="entry name" value="DUF2046"/>
    <property type="match status" value="1"/>
</dbReference>
<name>A0A165PLR6_9APHY</name>
<dbReference type="Proteomes" id="UP000076727">
    <property type="component" value="Unassembled WGS sequence"/>
</dbReference>
<dbReference type="InterPro" id="IPR019152">
    <property type="entry name" value="DUF2046"/>
</dbReference>
<dbReference type="EMBL" id="KV429067">
    <property type="protein sequence ID" value="KZT68362.1"/>
    <property type="molecule type" value="Genomic_DNA"/>
</dbReference>
<reference evidence="2 3" key="1">
    <citation type="journal article" date="2016" name="Mol. Biol. Evol.">
        <title>Comparative Genomics of Early-Diverging Mushroom-Forming Fungi Provides Insights into the Origins of Lignocellulose Decay Capabilities.</title>
        <authorList>
            <person name="Nagy L.G."/>
            <person name="Riley R."/>
            <person name="Tritt A."/>
            <person name="Adam C."/>
            <person name="Daum C."/>
            <person name="Floudas D."/>
            <person name="Sun H."/>
            <person name="Yadav J.S."/>
            <person name="Pangilinan J."/>
            <person name="Larsson K.H."/>
            <person name="Matsuura K."/>
            <person name="Barry K."/>
            <person name="Labutti K."/>
            <person name="Kuo R."/>
            <person name="Ohm R.A."/>
            <person name="Bhattacharya S.S."/>
            <person name="Shirouzu T."/>
            <person name="Yoshinaga Y."/>
            <person name="Martin F.M."/>
            <person name="Grigoriev I.V."/>
            <person name="Hibbett D.S."/>
        </authorList>
    </citation>
    <scope>NUCLEOTIDE SEQUENCE [LARGE SCALE GENOMIC DNA]</scope>
    <source>
        <strain evidence="2 3">L-15889</strain>
    </source>
</reference>
<proteinExistence type="predicted"/>
<feature type="compositionally biased region" description="Polar residues" evidence="1">
    <location>
        <begin position="332"/>
        <end position="341"/>
    </location>
</feature>
<evidence type="ECO:0000313" key="3">
    <source>
        <dbReference type="Proteomes" id="UP000076727"/>
    </source>
</evidence>
<protein>
    <submittedName>
        <fullName evidence="2">Uncharacterized protein</fullName>
    </submittedName>
</protein>
<evidence type="ECO:0000313" key="2">
    <source>
        <dbReference type="EMBL" id="KZT68362.1"/>
    </source>
</evidence>
<feature type="region of interest" description="Disordered" evidence="1">
    <location>
        <begin position="172"/>
        <end position="399"/>
    </location>
</feature>
<dbReference type="AlphaFoldDB" id="A0A165PLR6"/>
<dbReference type="PANTHER" id="PTHR15276">
    <property type="entry name" value="H4 D10S170 PROTEIN-RELATED"/>
    <property type="match status" value="1"/>
</dbReference>
<feature type="region of interest" description="Disordered" evidence="1">
    <location>
        <begin position="76"/>
        <end position="95"/>
    </location>
</feature>
<organism evidence="2 3">
    <name type="scientific">Daedalea quercina L-15889</name>
    <dbReference type="NCBI Taxonomy" id="1314783"/>
    <lineage>
        <taxon>Eukaryota</taxon>
        <taxon>Fungi</taxon>
        <taxon>Dikarya</taxon>
        <taxon>Basidiomycota</taxon>
        <taxon>Agaricomycotina</taxon>
        <taxon>Agaricomycetes</taxon>
        <taxon>Polyporales</taxon>
        <taxon>Fomitopsis</taxon>
    </lineage>
</organism>
<dbReference type="OrthoDB" id="78858at2759"/>
<evidence type="ECO:0000256" key="1">
    <source>
        <dbReference type="SAM" id="MobiDB-lite"/>
    </source>
</evidence>
<dbReference type="PANTHER" id="PTHR15276:SF0">
    <property type="entry name" value="COILED-COIL DOMAIN-CONTAINING PROTEIN 6"/>
    <property type="match status" value="1"/>
</dbReference>
<sequence length="399" mass="43429">MSVSPPIRRYSSTSSSSREDLINQYEAEEERIINVLSRKLERLREEKIALENTLEAESENHVNRLSREISALRLAQQQQAQANGNGNGSGTMSPVDTRLGMQTFLGYRNPTEPTTEMMLEAMRRENEQLRARLVDTERDYIRITRLNEIYREELIEHRRRLGLPVDNLIGLPSPDPYSQPTHHRGSSSTSSPSTSILISPSPQSSRPTPVPIPRPPSQIHRPVNAISEANTPLSRSPSSVSSSSPFPLSPPSASPMPTSYTSTTTTMTTPPSSASLTSNPPAPYPGAATTLSYPSVPPPSLSSSFGSPSTTYHINAMYPRRESVDRRVVETGSFSRSQSQGHSRRASVERGARVAETGTLLPRGRASREESVQESPEEAAAAASQPTKGGIASGSKGQS</sequence>
<feature type="compositionally biased region" description="Low complexity" evidence="1">
    <location>
        <begin position="231"/>
        <end position="246"/>
    </location>
</feature>
<feature type="compositionally biased region" description="Low complexity" evidence="1">
    <location>
        <begin position="186"/>
        <end position="207"/>
    </location>
</feature>
<gene>
    <name evidence="2" type="ORF">DAEQUDRAFT_751323</name>
</gene>